<reference evidence="2" key="1">
    <citation type="submission" date="2025-08" db="UniProtKB">
        <authorList>
            <consortium name="RefSeq"/>
        </authorList>
    </citation>
    <scope>IDENTIFICATION</scope>
</reference>
<evidence type="ECO:0000313" key="2">
    <source>
        <dbReference type="RefSeq" id="XP_012934945.1"/>
    </source>
</evidence>
<dbReference type="GeneID" id="101862632"/>
<keyword evidence="1" id="KW-1185">Reference proteome</keyword>
<sequence>MADAEGCYSDTEKNDMLNLVNSNPPQYATACDMFAHRLQCLDRISHDCDAVRAQFNEFRATVTSDFQGICEQNGEVAQCAQKAYACREEYNETSTVLKQHNITKACSLGEDFGDCIDSAFSSCPEKVKDHLEDQKNNIYLEEMLTGCDGACGKAMSSCFRTVESTFRQKPVRNNTLCPYTNVALTCAVKLNQTDCASNKTFFDSIMSVWNKRISDFCPARSDCNKRSSGCLDKLNGAEGLAQTDKAAYCQKVSATNTCLSSIKNNQACALYSAEDLAIVKNFRVTTKPVCDGASSVEQNSFLLCLLGVLYIMFRS</sequence>
<dbReference type="Proteomes" id="UP000694888">
    <property type="component" value="Unplaced"/>
</dbReference>
<proteinExistence type="predicted"/>
<dbReference type="RefSeq" id="XP_012934945.1">
    <property type="nucleotide sequence ID" value="XM_013079491.1"/>
</dbReference>
<gene>
    <name evidence="2" type="primary">LOC101862632</name>
</gene>
<accession>A0ABM0ZUW1</accession>
<organism evidence="1 2">
    <name type="scientific">Aplysia californica</name>
    <name type="common">California sea hare</name>
    <dbReference type="NCBI Taxonomy" id="6500"/>
    <lineage>
        <taxon>Eukaryota</taxon>
        <taxon>Metazoa</taxon>
        <taxon>Spiralia</taxon>
        <taxon>Lophotrochozoa</taxon>
        <taxon>Mollusca</taxon>
        <taxon>Gastropoda</taxon>
        <taxon>Heterobranchia</taxon>
        <taxon>Euthyneura</taxon>
        <taxon>Tectipleura</taxon>
        <taxon>Aplysiida</taxon>
        <taxon>Aplysioidea</taxon>
        <taxon>Aplysiidae</taxon>
        <taxon>Aplysia</taxon>
    </lineage>
</organism>
<name>A0ABM0ZUW1_APLCA</name>
<protein>
    <submittedName>
        <fullName evidence="2">Uncharacterized protein LOC101862632</fullName>
    </submittedName>
</protein>
<evidence type="ECO:0000313" key="1">
    <source>
        <dbReference type="Proteomes" id="UP000694888"/>
    </source>
</evidence>